<evidence type="ECO:0000256" key="1">
    <source>
        <dbReference type="ARBA" id="ARBA00022801"/>
    </source>
</evidence>
<dbReference type="Proteomes" id="UP000093795">
    <property type="component" value="Unassembled WGS sequence"/>
</dbReference>
<evidence type="ECO:0000259" key="2">
    <source>
        <dbReference type="Pfam" id="PF00561"/>
    </source>
</evidence>
<feature type="domain" description="AB hydrolase-1" evidence="2">
    <location>
        <begin position="27"/>
        <end position="151"/>
    </location>
</feature>
<dbReference type="PANTHER" id="PTHR43329">
    <property type="entry name" value="EPOXIDE HYDROLASE"/>
    <property type="match status" value="1"/>
</dbReference>
<dbReference type="RefSeq" id="WP_065119169.1">
    <property type="nucleotide sequence ID" value="NZ_LZKQ01000032.1"/>
</dbReference>
<sequence length="321" mass="35435">MGSSTERLVDTNGVRLRVIEAGDRGAPVVVLCHGFPELAYSWRHQIPVLADAGYHVLAPDQRGYGGSSRPEELAAYDIHHLTADITGLLDDVGAERAAWIGHDWGAMVVWNAPLLHPDRVGAVAALSVPPVPRAKRPVTVALKRTFGDNFFYILYFQEPGVADAELDGDPGRTMRRMMGSLQLSGDQDAALRMFAPGSEGFIDRLPEPDGLPDWISRDELDHYVTEFSRTGFTGGLNWYRNMDRNWETTAHLDGATIEVPCLFIGGTADPVLSFTRKDRAAEVVSGPYRELMIDGAGHWLQQERPDEVNAALLEFLKGVEW</sequence>
<accession>A0A1A3CXS3</accession>
<protein>
    <submittedName>
        <fullName evidence="3">Epoxide hydrolase</fullName>
    </submittedName>
</protein>
<reference evidence="3 4" key="1">
    <citation type="submission" date="2016-06" db="EMBL/GenBank/DDBJ databases">
        <authorList>
            <person name="Kjaerup R.B."/>
            <person name="Dalgaard T.S."/>
            <person name="Juul-Madsen H.R."/>
        </authorList>
    </citation>
    <scope>NUCLEOTIDE SEQUENCE [LARGE SCALE GENOMIC DNA]</scope>
    <source>
        <strain evidence="3 4">1081914.2</strain>
    </source>
</reference>
<proteinExistence type="predicted"/>
<dbReference type="SUPFAM" id="SSF53474">
    <property type="entry name" value="alpha/beta-Hydrolases"/>
    <property type="match status" value="1"/>
</dbReference>
<name>A0A1A3CXS3_MYCAS</name>
<dbReference type="InterPro" id="IPR029058">
    <property type="entry name" value="AB_hydrolase_fold"/>
</dbReference>
<dbReference type="EMBL" id="LZKQ01000032">
    <property type="protein sequence ID" value="OBI90871.1"/>
    <property type="molecule type" value="Genomic_DNA"/>
</dbReference>
<dbReference type="Gene3D" id="3.40.50.1820">
    <property type="entry name" value="alpha/beta hydrolase"/>
    <property type="match status" value="1"/>
</dbReference>
<evidence type="ECO:0000313" key="3">
    <source>
        <dbReference type="EMBL" id="OBI90871.1"/>
    </source>
</evidence>
<comment type="caution">
    <text evidence="3">The sequence shown here is derived from an EMBL/GenBank/DDBJ whole genome shotgun (WGS) entry which is preliminary data.</text>
</comment>
<dbReference type="Pfam" id="PF00561">
    <property type="entry name" value="Abhydrolase_1"/>
    <property type="match status" value="1"/>
</dbReference>
<dbReference type="InterPro" id="IPR000073">
    <property type="entry name" value="AB_hydrolase_1"/>
</dbReference>
<dbReference type="STRING" id="1790.A5645_15670"/>
<dbReference type="AlphaFoldDB" id="A0A1A3CXS3"/>
<organism evidence="3 4">
    <name type="scientific">Mycobacterium asiaticum</name>
    <dbReference type="NCBI Taxonomy" id="1790"/>
    <lineage>
        <taxon>Bacteria</taxon>
        <taxon>Bacillati</taxon>
        <taxon>Actinomycetota</taxon>
        <taxon>Actinomycetes</taxon>
        <taxon>Mycobacteriales</taxon>
        <taxon>Mycobacteriaceae</taxon>
        <taxon>Mycobacterium</taxon>
    </lineage>
</organism>
<keyword evidence="1 3" id="KW-0378">Hydrolase</keyword>
<evidence type="ECO:0000313" key="4">
    <source>
        <dbReference type="Proteomes" id="UP000093795"/>
    </source>
</evidence>
<dbReference type="OrthoDB" id="2987348at2"/>
<dbReference type="GO" id="GO:0016787">
    <property type="term" value="F:hydrolase activity"/>
    <property type="evidence" value="ECO:0007669"/>
    <property type="project" value="UniProtKB-KW"/>
</dbReference>
<gene>
    <name evidence="3" type="ORF">A9X01_11130</name>
</gene>
<dbReference type="PRINTS" id="PR00412">
    <property type="entry name" value="EPOXHYDRLASE"/>
</dbReference>
<dbReference type="eggNOG" id="COG2267">
    <property type="taxonomic scope" value="Bacteria"/>
</dbReference>
<dbReference type="InterPro" id="IPR000639">
    <property type="entry name" value="Epox_hydrolase-like"/>
</dbReference>